<feature type="compositionally biased region" description="Pro residues" evidence="1">
    <location>
        <begin position="189"/>
        <end position="204"/>
    </location>
</feature>
<evidence type="ECO:0000256" key="2">
    <source>
        <dbReference type="SAM" id="Phobius"/>
    </source>
</evidence>
<keyword evidence="2" id="KW-1133">Transmembrane helix</keyword>
<dbReference type="EMBL" id="JACHJH010000001">
    <property type="protein sequence ID" value="MBB4891350.1"/>
    <property type="molecule type" value="Genomic_DNA"/>
</dbReference>
<protein>
    <recommendedName>
        <fullName evidence="5">DUF3592 domain-containing protein</fullName>
    </recommendedName>
</protein>
<sequence length="204" mass="22135">MAVGAVTAAVFSYLRLHRIKAAWNSGLTAEGRCVRTYVVTTVWRRGHQRSSSSELRHVYEFTGPDGEQRRFEEDGSATVFEGDPVVVRYPHGRPDRATALPPGDRRVKARAAVQIGFCAFFTLVSLAVAGIFFTVAQGMSDINKERKHIPTVPDNRPEEGPTGLPALPTPPSMPALPPMPTDLPAGPTDMPPLPSGFPTLPPPR</sequence>
<feature type="region of interest" description="Disordered" evidence="1">
    <location>
        <begin position="147"/>
        <end position="204"/>
    </location>
</feature>
<evidence type="ECO:0008006" key="5">
    <source>
        <dbReference type="Google" id="ProtNLM"/>
    </source>
</evidence>
<keyword evidence="2" id="KW-0812">Transmembrane</keyword>
<feature type="transmembrane region" description="Helical" evidence="2">
    <location>
        <begin position="115"/>
        <end position="136"/>
    </location>
</feature>
<dbReference type="Proteomes" id="UP000556084">
    <property type="component" value="Unassembled WGS sequence"/>
</dbReference>
<evidence type="ECO:0000256" key="1">
    <source>
        <dbReference type="SAM" id="MobiDB-lite"/>
    </source>
</evidence>
<reference evidence="3 4" key="1">
    <citation type="submission" date="2020-08" db="EMBL/GenBank/DDBJ databases">
        <title>Genomic Encyclopedia of Type Strains, Phase III (KMG-III): the genomes of soil and plant-associated and newly described type strains.</title>
        <authorList>
            <person name="Whitman W."/>
        </authorList>
    </citation>
    <scope>NUCLEOTIDE SEQUENCE [LARGE SCALE GENOMIC DNA]</scope>
    <source>
        <strain evidence="3 4">CECT 3266</strain>
    </source>
</reference>
<organism evidence="3 4">
    <name type="scientific">Streptomyces olivoverticillatus</name>
    <dbReference type="NCBI Taxonomy" id="66427"/>
    <lineage>
        <taxon>Bacteria</taxon>
        <taxon>Bacillati</taxon>
        <taxon>Actinomycetota</taxon>
        <taxon>Actinomycetes</taxon>
        <taxon>Kitasatosporales</taxon>
        <taxon>Streptomycetaceae</taxon>
        <taxon>Streptomyces</taxon>
    </lineage>
</organism>
<proteinExistence type="predicted"/>
<evidence type="ECO:0000313" key="3">
    <source>
        <dbReference type="EMBL" id="MBB4891350.1"/>
    </source>
</evidence>
<evidence type="ECO:0000313" key="4">
    <source>
        <dbReference type="Proteomes" id="UP000556084"/>
    </source>
</evidence>
<comment type="caution">
    <text evidence="3">The sequence shown here is derived from an EMBL/GenBank/DDBJ whole genome shotgun (WGS) entry which is preliminary data.</text>
</comment>
<accession>A0A7W7PK14</accession>
<keyword evidence="2" id="KW-0472">Membrane</keyword>
<feature type="compositionally biased region" description="Pro residues" evidence="1">
    <location>
        <begin position="167"/>
        <end position="181"/>
    </location>
</feature>
<gene>
    <name evidence="3" type="ORF">FHS39_000350</name>
</gene>
<dbReference type="RefSeq" id="WP_184345957.1">
    <property type="nucleotide sequence ID" value="NZ_JACHJH010000001.1"/>
</dbReference>
<name>A0A7W7PK14_9ACTN</name>
<keyword evidence="4" id="KW-1185">Reference proteome</keyword>
<dbReference type="AlphaFoldDB" id="A0A7W7PK14"/>